<evidence type="ECO:0000313" key="1">
    <source>
        <dbReference type="EMBL" id="KAA9129669.1"/>
    </source>
</evidence>
<sequence length="138" mass="15459">MSLARFEAAQDDAYPDALEEIRAGEKYGHWMWFVFPQLRGLGRSETSEFFGIRGAKEALAYVQDPVLGARLVEASAALLELHDRTAEDVFGEVDTMKLCSSMTLFACVSPSPSVFEDVLERFFDGERDPRTLEMLGVE</sequence>
<dbReference type="RefSeq" id="WP_150865574.1">
    <property type="nucleotide sequence ID" value="NZ_VYXP01000013.1"/>
</dbReference>
<dbReference type="EMBL" id="VYXP01000013">
    <property type="protein sequence ID" value="KAA9129669.1"/>
    <property type="molecule type" value="Genomic_DNA"/>
</dbReference>
<proteinExistence type="predicted"/>
<dbReference type="SUPFAM" id="SSF140736">
    <property type="entry name" value="Rv1873-like"/>
    <property type="match status" value="1"/>
</dbReference>
<gene>
    <name evidence="1" type="ORF">F3N42_14995</name>
</gene>
<accession>A0A5N0T8P2</accession>
<dbReference type="AlphaFoldDB" id="A0A5N0T8P2"/>
<evidence type="ECO:0000313" key="2">
    <source>
        <dbReference type="Proteomes" id="UP000325372"/>
    </source>
</evidence>
<protein>
    <submittedName>
        <fullName evidence="1">DUF1810 domain-containing protein</fullName>
    </submittedName>
</protein>
<dbReference type="InterPro" id="IPR014937">
    <property type="entry name" value="DUF1810"/>
</dbReference>
<reference evidence="1 2" key="1">
    <citation type="submission" date="2019-09" db="EMBL/GenBank/DDBJ databases">
        <title>Wenzhouxiangella sp. Genome sequencing and assembly.</title>
        <authorList>
            <person name="Zhang R."/>
        </authorList>
    </citation>
    <scope>NUCLEOTIDE SEQUENCE [LARGE SCALE GENOMIC DNA]</scope>
    <source>
        <strain evidence="1 2">W260</strain>
    </source>
</reference>
<dbReference type="PIRSF" id="PIRSF008546">
    <property type="entry name" value="UCP008546"/>
    <property type="match status" value="1"/>
</dbReference>
<keyword evidence="2" id="KW-1185">Reference proteome</keyword>
<organism evidence="1 2">
    <name type="scientific">Marinihelvus fidelis</name>
    <dbReference type="NCBI Taxonomy" id="2613842"/>
    <lineage>
        <taxon>Bacteria</taxon>
        <taxon>Pseudomonadati</taxon>
        <taxon>Pseudomonadota</taxon>
        <taxon>Gammaproteobacteria</taxon>
        <taxon>Chromatiales</taxon>
        <taxon>Wenzhouxiangellaceae</taxon>
        <taxon>Marinihelvus</taxon>
    </lineage>
</organism>
<comment type="caution">
    <text evidence="1">The sequence shown here is derived from an EMBL/GenBank/DDBJ whole genome shotgun (WGS) entry which is preliminary data.</text>
</comment>
<dbReference type="Gene3D" id="1.25.40.380">
    <property type="entry name" value="Protein of unknown function DUF1810"/>
    <property type="match status" value="1"/>
</dbReference>
<dbReference type="InterPro" id="IPR036287">
    <property type="entry name" value="Rv1873-like_sf"/>
</dbReference>
<dbReference type="Pfam" id="PF08837">
    <property type="entry name" value="DUF1810"/>
    <property type="match status" value="1"/>
</dbReference>
<dbReference type="Proteomes" id="UP000325372">
    <property type="component" value="Unassembled WGS sequence"/>
</dbReference>
<name>A0A5N0T8P2_9GAMM</name>